<dbReference type="EMBL" id="VZZK01000023">
    <property type="protein sequence ID" value="KAB1077179.1"/>
    <property type="molecule type" value="Genomic_DNA"/>
</dbReference>
<protein>
    <submittedName>
        <fullName evidence="1">Uncharacterized protein</fullName>
    </submittedName>
</protein>
<reference evidence="1 2" key="1">
    <citation type="submission" date="2019-09" db="EMBL/GenBank/DDBJ databases">
        <title>YIM 48816 draft genome.</title>
        <authorList>
            <person name="Jiang L."/>
        </authorList>
    </citation>
    <scope>NUCLEOTIDE SEQUENCE [LARGE SCALE GENOMIC DNA]</scope>
    <source>
        <strain evidence="1 2">YIM 48816</strain>
    </source>
</reference>
<organism evidence="1 2">
    <name type="scientific">Methylobacterium soli</name>
    <dbReference type="NCBI Taxonomy" id="553447"/>
    <lineage>
        <taxon>Bacteria</taxon>
        <taxon>Pseudomonadati</taxon>
        <taxon>Pseudomonadota</taxon>
        <taxon>Alphaproteobacteria</taxon>
        <taxon>Hyphomicrobiales</taxon>
        <taxon>Methylobacteriaceae</taxon>
        <taxon>Methylobacterium</taxon>
    </lineage>
</organism>
<evidence type="ECO:0000313" key="1">
    <source>
        <dbReference type="EMBL" id="KAB1077179.1"/>
    </source>
</evidence>
<dbReference type="AlphaFoldDB" id="A0A6L3SW80"/>
<accession>A0A6L3SW80</accession>
<gene>
    <name evidence="1" type="ORF">F6X53_20070</name>
</gene>
<dbReference type="OrthoDB" id="7992451at2"/>
<name>A0A6L3SW80_9HYPH</name>
<evidence type="ECO:0000313" key="2">
    <source>
        <dbReference type="Proteomes" id="UP000474159"/>
    </source>
</evidence>
<dbReference type="Proteomes" id="UP000474159">
    <property type="component" value="Unassembled WGS sequence"/>
</dbReference>
<comment type="caution">
    <text evidence="1">The sequence shown here is derived from an EMBL/GenBank/DDBJ whole genome shotgun (WGS) entry which is preliminary data.</text>
</comment>
<keyword evidence="2" id="KW-1185">Reference proteome</keyword>
<sequence>MREQTTMENLSFSNQINQLTQGWGQIAIDLVEADWTPYLLVLKFHHLSGGRREAVLAQMHREATRAYDWLATRVWRNPRAEAYWDRQPRWILAPDLPVAKRAKVSVRSLVPNGGLHLQGVAVMPPGSRLTEGLDQHLTHNSARYCRPGSALESLYATLITDDLPYVHKYNLKTLERGRAEFDDMLLLPRSRSEVRFTPRRASQPWQSRVFDRG</sequence>
<proteinExistence type="predicted"/>